<comment type="caution">
    <text evidence="1">The sequence shown here is derived from an EMBL/GenBank/DDBJ whole genome shotgun (WGS) entry which is preliminary data.</text>
</comment>
<protein>
    <submittedName>
        <fullName evidence="1">VWA domain-containing protein</fullName>
    </submittedName>
</protein>
<accession>A0ABS5R5X4</accession>
<evidence type="ECO:0000313" key="1">
    <source>
        <dbReference type="EMBL" id="MBS9476630.1"/>
    </source>
</evidence>
<evidence type="ECO:0000313" key="2">
    <source>
        <dbReference type="Proteomes" id="UP001166585"/>
    </source>
</evidence>
<keyword evidence="2" id="KW-1185">Reference proteome</keyword>
<organism evidence="1 2">
    <name type="scientific">Ancylobacter radicis</name>
    <dbReference type="NCBI Taxonomy" id="2836179"/>
    <lineage>
        <taxon>Bacteria</taxon>
        <taxon>Pseudomonadati</taxon>
        <taxon>Pseudomonadota</taxon>
        <taxon>Alphaproteobacteria</taxon>
        <taxon>Hyphomicrobiales</taxon>
        <taxon>Xanthobacteraceae</taxon>
        <taxon>Ancylobacter</taxon>
    </lineage>
</organism>
<gene>
    <name evidence="1" type="ORF">KIP89_05885</name>
</gene>
<dbReference type="InterPro" id="IPR036465">
    <property type="entry name" value="vWFA_dom_sf"/>
</dbReference>
<name>A0ABS5R5X4_9HYPH</name>
<dbReference type="SUPFAM" id="SSF53300">
    <property type="entry name" value="vWA-like"/>
    <property type="match status" value="1"/>
</dbReference>
<dbReference type="EMBL" id="JAHCQH010000014">
    <property type="protein sequence ID" value="MBS9476630.1"/>
    <property type="molecule type" value="Genomic_DNA"/>
</dbReference>
<proteinExistence type="predicted"/>
<dbReference type="RefSeq" id="WP_213754451.1">
    <property type="nucleotide sequence ID" value="NZ_JAHCQH010000014.1"/>
</dbReference>
<dbReference type="Proteomes" id="UP001166585">
    <property type="component" value="Unassembled WGS sequence"/>
</dbReference>
<sequence>MTSDKTRPMAPRPATKVAPSADVAAFLADVKARPPVAAGRRGRLIFGLDATMSRQPTWDIACGLQVEMFDEASRIGGLDMQLIYFRGLTECRASPWMAEGARLGALMAKIDCRGGATQIGRVLRHAAREAEQGPVGALVFVGDAMEESLDHLCAEAGPLALRGIPAFFFQEGHDRDAERAFREIARLTKGAWCRFDAGSAEQLRALLRAAATYAAGGTQALQSLSASSAGARLLLSAMRDGQ</sequence>
<reference evidence="1" key="1">
    <citation type="submission" date="2021-05" db="EMBL/GenBank/DDBJ databases">
        <authorList>
            <person name="Sun Q."/>
            <person name="Inoue M."/>
        </authorList>
    </citation>
    <scope>NUCLEOTIDE SEQUENCE</scope>
    <source>
        <strain evidence="1">VKM B-3255</strain>
    </source>
</reference>